<dbReference type="PANTHER" id="PTHR44196:SF1">
    <property type="entry name" value="DEHYDROGENASE_REDUCTASE SDR FAMILY MEMBER 7B"/>
    <property type="match status" value="1"/>
</dbReference>
<accession>A0A212LPU4</accession>
<sequence>MKTTGNTILVTGGTSGIGRALAEAFHDRGNRVVVTGRRRDLLEGIAGERPGIVGMHLDLNDPDSLARLTQDVRARFPDLNVLIANAGISRSEDMASGDWDIAAAEAIVETNILGVLRVTAAFLPIVRQQPHAAIMATSSALAFVPRADFATYCASKAFLHSWLVSLRHQLRALPVEVLELSPPYVRTGLTGAAQAADPRAMPLTAYILEVMAMLDEGNHPRGELLLERDRPRRWAERDGTYDSLFAALNPA</sequence>
<dbReference type="InterPro" id="IPR036291">
    <property type="entry name" value="NAD(P)-bd_dom_sf"/>
</dbReference>
<dbReference type="PANTHER" id="PTHR44196">
    <property type="entry name" value="DEHYDROGENASE/REDUCTASE SDR FAMILY MEMBER 7B"/>
    <property type="match status" value="1"/>
</dbReference>
<comment type="similarity">
    <text evidence="1">Belongs to the short-chain dehydrogenases/reductases (SDR) family.</text>
</comment>
<dbReference type="GO" id="GO:0016491">
    <property type="term" value="F:oxidoreductase activity"/>
    <property type="evidence" value="ECO:0007669"/>
    <property type="project" value="UniProtKB-KW"/>
</dbReference>
<evidence type="ECO:0000313" key="4">
    <source>
        <dbReference type="EMBL" id="SCM79615.1"/>
    </source>
</evidence>
<dbReference type="InterPro" id="IPR057326">
    <property type="entry name" value="KR_dom"/>
</dbReference>
<keyword evidence="2" id="KW-0560">Oxidoreductase</keyword>
<dbReference type="SMART" id="SM00822">
    <property type="entry name" value="PKS_KR"/>
    <property type="match status" value="1"/>
</dbReference>
<name>A0A212LPU4_9HYPH</name>
<dbReference type="RefSeq" id="WP_288198671.1">
    <property type="nucleotide sequence ID" value="NZ_LT608334.1"/>
</dbReference>
<evidence type="ECO:0000256" key="2">
    <source>
        <dbReference type="ARBA" id="ARBA00023002"/>
    </source>
</evidence>
<evidence type="ECO:0000259" key="3">
    <source>
        <dbReference type="SMART" id="SM00822"/>
    </source>
</evidence>
<proteinExistence type="inferred from homology"/>
<dbReference type="InterPro" id="IPR002347">
    <property type="entry name" value="SDR_fam"/>
</dbReference>
<feature type="domain" description="Ketoreductase" evidence="3">
    <location>
        <begin position="6"/>
        <end position="186"/>
    </location>
</feature>
<dbReference type="PRINTS" id="PR00081">
    <property type="entry name" value="GDHRDH"/>
</dbReference>
<dbReference type="PROSITE" id="PS00061">
    <property type="entry name" value="ADH_SHORT"/>
    <property type="match status" value="1"/>
</dbReference>
<dbReference type="SUPFAM" id="SSF51735">
    <property type="entry name" value="NAD(P)-binding Rossmann-fold domains"/>
    <property type="match status" value="1"/>
</dbReference>
<dbReference type="Pfam" id="PF00106">
    <property type="entry name" value="adh_short"/>
    <property type="match status" value="1"/>
</dbReference>
<dbReference type="InterPro" id="IPR020904">
    <property type="entry name" value="Sc_DH/Rdtase_CS"/>
</dbReference>
<dbReference type="GO" id="GO:0016020">
    <property type="term" value="C:membrane"/>
    <property type="evidence" value="ECO:0007669"/>
    <property type="project" value="TreeGrafter"/>
</dbReference>
<dbReference type="AlphaFoldDB" id="A0A212LPU4"/>
<gene>
    <name evidence="4" type="ORF">KL86PLE_90552</name>
</gene>
<dbReference type="EMBL" id="FMJD01000013">
    <property type="protein sequence ID" value="SCM79615.1"/>
    <property type="molecule type" value="Genomic_DNA"/>
</dbReference>
<organism evidence="4">
    <name type="scientific">uncultured Pleomorphomonas sp</name>
    <dbReference type="NCBI Taxonomy" id="442121"/>
    <lineage>
        <taxon>Bacteria</taxon>
        <taxon>Pseudomonadati</taxon>
        <taxon>Pseudomonadota</taxon>
        <taxon>Alphaproteobacteria</taxon>
        <taxon>Hyphomicrobiales</taxon>
        <taxon>Pleomorphomonadaceae</taxon>
        <taxon>Pleomorphomonas</taxon>
        <taxon>environmental samples</taxon>
    </lineage>
</organism>
<reference evidence="4" key="1">
    <citation type="submission" date="2016-08" db="EMBL/GenBank/DDBJ databases">
        <authorList>
            <person name="Seilhamer J.J."/>
        </authorList>
    </citation>
    <scope>NUCLEOTIDE SEQUENCE</scope>
    <source>
        <strain evidence="4">86</strain>
    </source>
</reference>
<dbReference type="Gene3D" id="3.40.50.720">
    <property type="entry name" value="NAD(P)-binding Rossmann-like Domain"/>
    <property type="match status" value="1"/>
</dbReference>
<protein>
    <submittedName>
        <fullName evidence="4">Short-chain dehydrogenase/reductase SDR</fullName>
    </submittedName>
</protein>
<evidence type="ECO:0000256" key="1">
    <source>
        <dbReference type="ARBA" id="ARBA00006484"/>
    </source>
</evidence>